<feature type="binding site" description="axial binding residue" evidence="7">
    <location>
        <position position="51"/>
    </location>
    <ligand>
        <name>heme c</name>
        <dbReference type="ChEBI" id="CHEBI:61717"/>
    </ligand>
    <ligandPart>
        <name>Fe</name>
        <dbReference type="ChEBI" id="CHEBI:18248"/>
    </ligandPart>
</feature>
<dbReference type="InterPro" id="IPR051811">
    <property type="entry name" value="Cytochrome_c550/c551-like"/>
</dbReference>
<dbReference type="InterPro" id="IPR012218">
    <property type="entry name" value="Cyt_c_BACSU-c550-type"/>
</dbReference>
<keyword evidence="1" id="KW-0813">Transport</keyword>
<keyword evidence="2 6" id="KW-0349">Heme</keyword>
<dbReference type="InterPro" id="IPR009056">
    <property type="entry name" value="Cyt_c-like_dom"/>
</dbReference>
<dbReference type="PANTHER" id="PTHR37823">
    <property type="entry name" value="CYTOCHROME C-553-LIKE"/>
    <property type="match status" value="1"/>
</dbReference>
<dbReference type="GO" id="GO:0005506">
    <property type="term" value="F:iron ion binding"/>
    <property type="evidence" value="ECO:0007669"/>
    <property type="project" value="InterPro"/>
</dbReference>
<dbReference type="SUPFAM" id="SSF46626">
    <property type="entry name" value="Cytochrome c"/>
    <property type="match status" value="1"/>
</dbReference>
<dbReference type="PROSITE" id="PS51257">
    <property type="entry name" value="PROKAR_LIPOPROTEIN"/>
    <property type="match status" value="1"/>
</dbReference>
<dbReference type="PIRSF" id="PIRSF000025">
    <property type="entry name" value="Cytc_Bsub_c550"/>
    <property type="match status" value="1"/>
</dbReference>
<keyword evidence="4" id="KW-0249">Electron transport</keyword>
<reference evidence="10 11" key="1">
    <citation type="submission" date="2020-07" db="EMBL/GenBank/DDBJ databases">
        <authorList>
            <person name="Criscuolo A."/>
        </authorList>
    </citation>
    <scope>NUCLEOTIDE SEQUENCE [LARGE SCALE GENOMIC DNA]</scope>
    <source>
        <strain evidence="10">CIP111649</strain>
    </source>
</reference>
<feature type="signal peptide" evidence="8">
    <location>
        <begin position="1"/>
        <end position="25"/>
    </location>
</feature>
<dbReference type="GO" id="GO:0009055">
    <property type="term" value="F:electron transfer activity"/>
    <property type="evidence" value="ECO:0007669"/>
    <property type="project" value="InterPro"/>
</dbReference>
<evidence type="ECO:0000256" key="5">
    <source>
        <dbReference type="ARBA" id="ARBA00023004"/>
    </source>
</evidence>
<dbReference type="PANTHER" id="PTHR37823:SF4">
    <property type="entry name" value="MENAQUINOL-CYTOCHROME C REDUCTASE CYTOCHROME B_C SUBUNIT"/>
    <property type="match status" value="1"/>
</dbReference>
<evidence type="ECO:0000259" key="9">
    <source>
        <dbReference type="PROSITE" id="PS51007"/>
    </source>
</evidence>
<organism evidence="10 11">
    <name type="scientific">Jeotgalicoccus meleagridis</name>
    <dbReference type="NCBI Taxonomy" id="2759181"/>
    <lineage>
        <taxon>Bacteria</taxon>
        <taxon>Bacillati</taxon>
        <taxon>Bacillota</taxon>
        <taxon>Bacilli</taxon>
        <taxon>Bacillales</taxon>
        <taxon>Staphylococcaceae</taxon>
        <taxon>Jeotgalicoccus</taxon>
    </lineage>
</organism>
<gene>
    <name evidence="10" type="primary">cccB</name>
    <name evidence="10" type="ORF">JEODO184_01895</name>
</gene>
<dbReference type="EMBL" id="CAJEWD010000008">
    <property type="protein sequence ID" value="CAD2080266.1"/>
    <property type="molecule type" value="Genomic_DNA"/>
</dbReference>
<keyword evidence="11" id="KW-1185">Reference proteome</keyword>
<evidence type="ECO:0000256" key="4">
    <source>
        <dbReference type="ARBA" id="ARBA00022982"/>
    </source>
</evidence>
<dbReference type="GO" id="GO:0020037">
    <property type="term" value="F:heme binding"/>
    <property type="evidence" value="ECO:0007669"/>
    <property type="project" value="InterPro"/>
</dbReference>
<feature type="binding site" description="covalent" evidence="6">
    <location>
        <position position="50"/>
    </location>
    <ligand>
        <name>heme c</name>
        <dbReference type="ChEBI" id="CHEBI:61717"/>
    </ligand>
</feature>
<dbReference type="Proteomes" id="UP000589351">
    <property type="component" value="Unassembled WGS sequence"/>
</dbReference>
<evidence type="ECO:0000313" key="10">
    <source>
        <dbReference type="EMBL" id="CAD2080266.1"/>
    </source>
</evidence>
<keyword evidence="8" id="KW-0732">Signal</keyword>
<keyword evidence="3 7" id="KW-0479">Metal-binding</keyword>
<evidence type="ECO:0000256" key="6">
    <source>
        <dbReference type="PIRSR" id="PIRSR000025-1"/>
    </source>
</evidence>
<dbReference type="PROSITE" id="PS51007">
    <property type="entry name" value="CYTC"/>
    <property type="match status" value="1"/>
</dbReference>
<dbReference type="Gene3D" id="1.10.760.10">
    <property type="entry name" value="Cytochrome c-like domain"/>
    <property type="match status" value="1"/>
</dbReference>
<evidence type="ECO:0000256" key="7">
    <source>
        <dbReference type="PIRSR" id="PIRSR000025-2"/>
    </source>
</evidence>
<keyword evidence="5 7" id="KW-0408">Iron</keyword>
<feature type="binding site" description="covalent" evidence="6">
    <location>
        <position position="47"/>
    </location>
    <ligand>
        <name>heme c</name>
        <dbReference type="ChEBI" id="CHEBI:61717"/>
    </ligand>
</feature>
<dbReference type="RefSeq" id="WP_185126393.1">
    <property type="nucleotide sequence ID" value="NZ_CAJEWD010000008.1"/>
</dbReference>
<evidence type="ECO:0000256" key="1">
    <source>
        <dbReference type="ARBA" id="ARBA00022448"/>
    </source>
</evidence>
<name>A0A6V7RR57_9STAP</name>
<evidence type="ECO:0000256" key="8">
    <source>
        <dbReference type="SAM" id="SignalP"/>
    </source>
</evidence>
<accession>A0A6V7RR57</accession>
<protein>
    <submittedName>
        <fullName evidence="10">Cytochrome c-551</fullName>
    </submittedName>
</protein>
<feature type="chain" id="PRO_5027564145" evidence="8">
    <location>
        <begin position="26"/>
        <end position="108"/>
    </location>
</feature>
<sequence length="108" mass="11360">MKKLLLLLGLTFVMILTGCGGNEEAADTGEETASTEDGEAVYQAASCFSCHGNDLEGASGPSLQDVGSRLSEDEIRTTIEEGSGMMPAGLVEDQDDLDALVEWLSSKE</sequence>
<comment type="caution">
    <text evidence="10">The sequence shown here is derived from an EMBL/GenBank/DDBJ whole genome shotgun (WGS) entry which is preliminary data.</text>
</comment>
<comment type="PTM">
    <text evidence="6">Binds 1 heme c group covalently per subunit.</text>
</comment>
<evidence type="ECO:0000313" key="11">
    <source>
        <dbReference type="Proteomes" id="UP000589351"/>
    </source>
</evidence>
<feature type="domain" description="Cytochrome c" evidence="9">
    <location>
        <begin position="33"/>
        <end position="108"/>
    </location>
</feature>
<feature type="binding site" description="axial binding residue" evidence="7">
    <location>
        <position position="86"/>
    </location>
    <ligand>
        <name>heme c</name>
        <dbReference type="ChEBI" id="CHEBI:61717"/>
    </ligand>
    <ligandPart>
        <name>Fe</name>
        <dbReference type="ChEBI" id="CHEBI:18248"/>
    </ligandPart>
</feature>
<dbReference type="GO" id="GO:0016020">
    <property type="term" value="C:membrane"/>
    <property type="evidence" value="ECO:0007669"/>
    <property type="project" value="InterPro"/>
</dbReference>
<evidence type="ECO:0000256" key="2">
    <source>
        <dbReference type="ARBA" id="ARBA00022617"/>
    </source>
</evidence>
<dbReference type="Pfam" id="PF13442">
    <property type="entry name" value="Cytochrome_CBB3"/>
    <property type="match status" value="1"/>
</dbReference>
<evidence type="ECO:0000256" key="3">
    <source>
        <dbReference type="ARBA" id="ARBA00022723"/>
    </source>
</evidence>
<dbReference type="InterPro" id="IPR036909">
    <property type="entry name" value="Cyt_c-like_dom_sf"/>
</dbReference>
<dbReference type="AlphaFoldDB" id="A0A6V7RR57"/>
<proteinExistence type="predicted"/>